<dbReference type="Proteomes" id="UP000269221">
    <property type="component" value="Unassembled WGS sequence"/>
</dbReference>
<keyword evidence="4" id="KW-0418">Kinase</keyword>
<keyword evidence="2" id="KW-0808">Transferase</keyword>
<name>A0A3M0KIQ3_HIRRU</name>
<dbReference type="GO" id="GO:0005829">
    <property type="term" value="C:cytosol"/>
    <property type="evidence" value="ECO:0007669"/>
    <property type="project" value="TreeGrafter"/>
</dbReference>
<keyword evidence="1" id="KW-0723">Serine/threonine-protein kinase</keyword>
<feature type="binding site" evidence="6">
    <location>
        <position position="52"/>
    </location>
    <ligand>
        <name>ATP</name>
        <dbReference type="ChEBI" id="CHEBI:30616"/>
    </ligand>
</feature>
<feature type="compositionally biased region" description="Low complexity" evidence="7">
    <location>
        <begin position="615"/>
        <end position="642"/>
    </location>
</feature>
<dbReference type="InterPro" id="IPR011009">
    <property type="entry name" value="Kinase-like_dom_sf"/>
</dbReference>
<keyword evidence="3 6" id="KW-0547">Nucleotide-binding</keyword>
<dbReference type="InterPro" id="IPR017441">
    <property type="entry name" value="Protein_kinase_ATP_BS"/>
</dbReference>
<dbReference type="GO" id="GO:0005524">
    <property type="term" value="F:ATP binding"/>
    <property type="evidence" value="ECO:0007669"/>
    <property type="project" value="UniProtKB-UniRule"/>
</dbReference>
<feature type="domain" description="Protein kinase" evidence="8">
    <location>
        <begin position="21"/>
        <end position="573"/>
    </location>
</feature>
<accession>A0A3M0KIQ3</accession>
<dbReference type="PROSITE" id="PS00107">
    <property type="entry name" value="PROTEIN_KINASE_ATP"/>
    <property type="match status" value="1"/>
</dbReference>
<keyword evidence="5 6" id="KW-0067">ATP-binding</keyword>
<reference evidence="9 10" key="1">
    <citation type="submission" date="2018-07" db="EMBL/GenBank/DDBJ databases">
        <title>A high quality draft genome assembly of the barn swallow (H. rustica rustica).</title>
        <authorList>
            <person name="Formenti G."/>
            <person name="Chiara M."/>
            <person name="Poveda L."/>
            <person name="Francoijs K.-J."/>
            <person name="Bonisoli-Alquati A."/>
            <person name="Canova L."/>
            <person name="Gianfranceschi L."/>
            <person name="Horner D.S."/>
            <person name="Saino N."/>
        </authorList>
    </citation>
    <scope>NUCLEOTIDE SEQUENCE [LARGE SCALE GENOMIC DNA]</scope>
    <source>
        <strain evidence="9">Chelidonia</strain>
        <tissue evidence="9">Blood</tissue>
    </source>
</reference>
<evidence type="ECO:0000256" key="1">
    <source>
        <dbReference type="ARBA" id="ARBA00022527"/>
    </source>
</evidence>
<dbReference type="PANTHER" id="PTHR24056">
    <property type="entry name" value="CELL DIVISION PROTEIN KINASE"/>
    <property type="match status" value="1"/>
</dbReference>
<proteinExistence type="predicted"/>
<dbReference type="OrthoDB" id="6284126at2759"/>
<dbReference type="Pfam" id="PF00069">
    <property type="entry name" value="Pkinase"/>
    <property type="match status" value="2"/>
</dbReference>
<evidence type="ECO:0000313" key="10">
    <source>
        <dbReference type="Proteomes" id="UP000269221"/>
    </source>
</evidence>
<evidence type="ECO:0000256" key="4">
    <source>
        <dbReference type="ARBA" id="ARBA00022777"/>
    </source>
</evidence>
<evidence type="ECO:0000313" key="9">
    <source>
        <dbReference type="EMBL" id="RMC13119.1"/>
    </source>
</evidence>
<evidence type="ECO:0000256" key="2">
    <source>
        <dbReference type="ARBA" id="ARBA00022679"/>
    </source>
</evidence>
<protein>
    <recommendedName>
        <fullName evidence="8">Protein kinase domain-containing protein</fullName>
    </recommendedName>
</protein>
<dbReference type="AlphaFoldDB" id="A0A3M0KIQ3"/>
<feature type="region of interest" description="Disordered" evidence="7">
    <location>
        <begin position="595"/>
        <end position="642"/>
    </location>
</feature>
<dbReference type="SMART" id="SM00220">
    <property type="entry name" value="S_TKc"/>
    <property type="match status" value="1"/>
</dbReference>
<dbReference type="GO" id="GO:0004674">
    <property type="term" value="F:protein serine/threonine kinase activity"/>
    <property type="evidence" value="ECO:0007669"/>
    <property type="project" value="UniProtKB-KW"/>
</dbReference>
<comment type="caution">
    <text evidence="9">The sequence shown here is derived from an EMBL/GenBank/DDBJ whole genome shotgun (WGS) entry which is preliminary data.</text>
</comment>
<keyword evidence="10" id="KW-1185">Reference proteome</keyword>
<dbReference type="EMBL" id="QRBI01000106">
    <property type="protein sequence ID" value="RMC13119.1"/>
    <property type="molecule type" value="Genomic_DNA"/>
</dbReference>
<dbReference type="GO" id="GO:0005634">
    <property type="term" value="C:nucleus"/>
    <property type="evidence" value="ECO:0007669"/>
    <property type="project" value="TreeGrafter"/>
</dbReference>
<dbReference type="STRING" id="333673.A0A3M0KIQ3"/>
<dbReference type="PROSITE" id="PS50011">
    <property type="entry name" value="PROTEIN_KINASE_DOM"/>
    <property type="match status" value="1"/>
</dbReference>
<evidence type="ECO:0000259" key="8">
    <source>
        <dbReference type="PROSITE" id="PS50011"/>
    </source>
</evidence>
<sequence length="766" mass="87486">MDYEFKSKLAAERERVEDLFEYEGCKVGRGTYGHVYKARRKDGKDEKEYALKQIEDMMRFKILSEWSVSKSRITALDFRTADLNLFRDTQNKRSIELLFDLARIGVRKAKADMDLGLTRDQEGNKKGFYKYMNINKMKENMSLQMNGNKWMRGDGKGFQMMDYFKLELLLLNCPLHLETDSHFPVQPFITSVVGEALVALNIPCKCQIKKEHHAHASSVTAVSGCLLDPACCLHIVDVLSCGHRSNKSFSVSLQLLRELKHPNVIALQKVFLSHSDRKVWLLFDYAEHDLWHIIKFHRASKANKKPMQLPRSMVKSLLYQILDGIHYLHANWVLHRDLISSSQQAHDRIIKVVNNVNLNSMSFPWAELKDGCYHNTHANGLAGDTHLAHADMGFARLFNSPLKPLADLDPVVVTFWYRAPELLLGARHYTKAIGELSCTKDLCQFCKDGSLIIDIWAIGCIFAELLTSEPIFHCRQEDIKTSNPFHHDQLDRIFSVMGFPADKDWEDIRKMPEYPTLQKDFRRTTYANSSLIKYMEKHKVKPDSKVFLLLQKLLTMDPTKRITSEQALQDPYFQEDPLPTSDVFAGCQIPYPKREFLNEDEPEEKGDKHSSSRLSYQSNIQGSSQSQSTMGYSTSSQQSSQYHQSHQSHSYLTFLFPAGTCSRSSKFTQDQEVIGNHGLIKGGLTCLPPKSQAEAALEKDSQLKTTLTQTTFPFGEKRVPPDGIPSLCCANCITQLYALCKPAEGVFVLDKDFEEHQSQNKNPERA</sequence>
<evidence type="ECO:0000256" key="7">
    <source>
        <dbReference type="SAM" id="MobiDB-lite"/>
    </source>
</evidence>
<dbReference type="SUPFAM" id="SSF56112">
    <property type="entry name" value="Protein kinase-like (PK-like)"/>
    <property type="match status" value="2"/>
</dbReference>
<dbReference type="Gene3D" id="1.10.510.10">
    <property type="entry name" value="Transferase(Phosphotransferase) domain 1"/>
    <property type="match status" value="1"/>
</dbReference>
<organism evidence="9 10">
    <name type="scientific">Hirundo rustica rustica</name>
    <dbReference type="NCBI Taxonomy" id="333673"/>
    <lineage>
        <taxon>Eukaryota</taxon>
        <taxon>Metazoa</taxon>
        <taxon>Chordata</taxon>
        <taxon>Craniata</taxon>
        <taxon>Vertebrata</taxon>
        <taxon>Euteleostomi</taxon>
        <taxon>Archelosauria</taxon>
        <taxon>Archosauria</taxon>
        <taxon>Dinosauria</taxon>
        <taxon>Saurischia</taxon>
        <taxon>Theropoda</taxon>
        <taxon>Coelurosauria</taxon>
        <taxon>Aves</taxon>
        <taxon>Neognathae</taxon>
        <taxon>Neoaves</taxon>
        <taxon>Telluraves</taxon>
        <taxon>Australaves</taxon>
        <taxon>Passeriformes</taxon>
        <taxon>Sylvioidea</taxon>
        <taxon>Hirundinidae</taxon>
        <taxon>Hirundo</taxon>
    </lineage>
</organism>
<gene>
    <name evidence="9" type="ORF">DUI87_10650</name>
</gene>
<evidence type="ECO:0000256" key="5">
    <source>
        <dbReference type="ARBA" id="ARBA00022840"/>
    </source>
</evidence>
<evidence type="ECO:0000256" key="6">
    <source>
        <dbReference type="PROSITE-ProRule" id="PRU10141"/>
    </source>
</evidence>
<dbReference type="InterPro" id="IPR050108">
    <property type="entry name" value="CDK"/>
</dbReference>
<dbReference type="PANTHER" id="PTHR24056:SF570">
    <property type="entry name" value="CYCLIN-DEPENDENT KINASE 19"/>
    <property type="match status" value="1"/>
</dbReference>
<dbReference type="Gene3D" id="3.30.200.20">
    <property type="entry name" value="Phosphorylase Kinase, domain 1"/>
    <property type="match status" value="2"/>
</dbReference>
<dbReference type="InterPro" id="IPR000719">
    <property type="entry name" value="Prot_kinase_dom"/>
</dbReference>
<evidence type="ECO:0000256" key="3">
    <source>
        <dbReference type="ARBA" id="ARBA00022741"/>
    </source>
</evidence>